<reference evidence="2" key="2">
    <citation type="journal article" date="2023" name="Int. J. Mol. Sci.">
        <title>De Novo Assembly and Annotation of 11 Diverse Shrub Willow (Salix) Genomes Reveals Novel Gene Organization in Sex-Linked Regions.</title>
        <authorList>
            <person name="Hyden B."/>
            <person name="Feng K."/>
            <person name="Yates T.B."/>
            <person name="Jawdy S."/>
            <person name="Cereghino C."/>
            <person name="Smart L.B."/>
            <person name="Muchero W."/>
        </authorList>
    </citation>
    <scope>NUCLEOTIDE SEQUENCE</scope>
    <source>
        <tissue evidence="2">Shoot tip</tissue>
    </source>
</reference>
<proteinExistence type="predicted"/>
<keyword evidence="1" id="KW-0732">Signal</keyword>
<feature type="signal peptide" evidence="1">
    <location>
        <begin position="1"/>
        <end position="33"/>
    </location>
</feature>
<keyword evidence="3" id="KW-1185">Reference proteome</keyword>
<reference evidence="2" key="1">
    <citation type="submission" date="2022-10" db="EMBL/GenBank/DDBJ databases">
        <authorList>
            <person name="Hyden B.L."/>
            <person name="Feng K."/>
            <person name="Yates T."/>
            <person name="Jawdy S."/>
            <person name="Smart L.B."/>
            <person name="Muchero W."/>
        </authorList>
    </citation>
    <scope>NUCLEOTIDE SEQUENCE</scope>
    <source>
        <tissue evidence="2">Shoot tip</tissue>
    </source>
</reference>
<accession>A0ABQ9AQA2</accession>
<organism evidence="2 3">
    <name type="scientific">Salix suchowensis</name>
    <dbReference type="NCBI Taxonomy" id="1278906"/>
    <lineage>
        <taxon>Eukaryota</taxon>
        <taxon>Viridiplantae</taxon>
        <taxon>Streptophyta</taxon>
        <taxon>Embryophyta</taxon>
        <taxon>Tracheophyta</taxon>
        <taxon>Spermatophyta</taxon>
        <taxon>Magnoliopsida</taxon>
        <taxon>eudicotyledons</taxon>
        <taxon>Gunneridae</taxon>
        <taxon>Pentapetalae</taxon>
        <taxon>rosids</taxon>
        <taxon>fabids</taxon>
        <taxon>Malpighiales</taxon>
        <taxon>Salicaceae</taxon>
        <taxon>Saliceae</taxon>
        <taxon>Salix</taxon>
    </lineage>
</organism>
<comment type="caution">
    <text evidence="2">The sequence shown here is derived from an EMBL/GenBank/DDBJ whole genome shotgun (WGS) entry which is preliminary data.</text>
</comment>
<evidence type="ECO:0000313" key="3">
    <source>
        <dbReference type="Proteomes" id="UP001141253"/>
    </source>
</evidence>
<evidence type="ECO:0000313" key="2">
    <source>
        <dbReference type="EMBL" id="KAJ6355126.1"/>
    </source>
</evidence>
<evidence type="ECO:0000256" key="1">
    <source>
        <dbReference type="SAM" id="SignalP"/>
    </source>
</evidence>
<gene>
    <name evidence="2" type="ORF">OIU77_005673</name>
</gene>
<dbReference type="EMBL" id="JAPFFI010000017">
    <property type="protein sequence ID" value="KAJ6355126.1"/>
    <property type="molecule type" value="Genomic_DNA"/>
</dbReference>
<name>A0ABQ9AQA2_9ROSI</name>
<feature type="chain" id="PRO_5045750333" evidence="1">
    <location>
        <begin position="34"/>
        <end position="154"/>
    </location>
</feature>
<protein>
    <submittedName>
        <fullName evidence="2">Uncharacterized protein</fullName>
    </submittedName>
</protein>
<dbReference type="Proteomes" id="UP001141253">
    <property type="component" value="Chromosome 18"/>
</dbReference>
<sequence length="154" mass="17488">MMATFSGSTISFLLLSALVSTFFLLCLSPLNQTIKIATRVSSMYSPNYSIEEKKPSQDFERFLTGSRLHHHLHRRHFHCHFTTALQILAAPSNFPVIASREKKTTGFERIEGGLAKARTAISRAIRSRSSSSFKEGSFIPRGSMYRNHYAFHQF</sequence>